<dbReference type="Proteomes" id="UP001187471">
    <property type="component" value="Unassembled WGS sequence"/>
</dbReference>
<sequence length="228" mass="25803">MGYKVAYQTSDRNSLSVIFLTGNASSPSSRHINIISSKVLMDSHVLQEAIDLLGETTGFHQAAPRGEAKLNSKNATSINAIPHTLGRTSSSRKEEEYYEAFKMKKNESINEMYSIFTLIVTGLKLLGKVYPKNEMVRKVRRSLPKRWKAKVRAIQEAKHLNVLKLEELVGSLTTHKITMKIHDEEDTTSKNSNLALKVEASYELEENNDDSDNVMDLITRKFKKFPTN</sequence>
<dbReference type="AlphaFoldDB" id="A0AA88RJ28"/>
<name>A0AA88RJ28_9ASTE</name>
<proteinExistence type="predicted"/>
<organism evidence="1 2">
    <name type="scientific">Escallonia rubra</name>
    <dbReference type="NCBI Taxonomy" id="112253"/>
    <lineage>
        <taxon>Eukaryota</taxon>
        <taxon>Viridiplantae</taxon>
        <taxon>Streptophyta</taxon>
        <taxon>Embryophyta</taxon>
        <taxon>Tracheophyta</taxon>
        <taxon>Spermatophyta</taxon>
        <taxon>Magnoliopsida</taxon>
        <taxon>eudicotyledons</taxon>
        <taxon>Gunneridae</taxon>
        <taxon>Pentapetalae</taxon>
        <taxon>asterids</taxon>
        <taxon>campanulids</taxon>
        <taxon>Escalloniales</taxon>
        <taxon>Escalloniaceae</taxon>
        <taxon>Escallonia</taxon>
    </lineage>
</organism>
<keyword evidence="2" id="KW-1185">Reference proteome</keyword>
<reference evidence="1" key="1">
    <citation type="submission" date="2022-12" db="EMBL/GenBank/DDBJ databases">
        <title>Draft genome assemblies for two species of Escallonia (Escalloniales).</title>
        <authorList>
            <person name="Chanderbali A."/>
            <person name="Dervinis C."/>
            <person name="Anghel I."/>
            <person name="Soltis D."/>
            <person name="Soltis P."/>
            <person name="Zapata F."/>
        </authorList>
    </citation>
    <scope>NUCLEOTIDE SEQUENCE</scope>
    <source>
        <strain evidence="1">UCBG92.1500</strain>
        <tissue evidence="1">Leaf</tissue>
    </source>
</reference>
<gene>
    <name evidence="1" type="ORF">RJ640_024689</name>
</gene>
<dbReference type="EMBL" id="JAVXUO010001323">
    <property type="protein sequence ID" value="KAK2983435.1"/>
    <property type="molecule type" value="Genomic_DNA"/>
</dbReference>
<dbReference type="Pfam" id="PF14223">
    <property type="entry name" value="Retrotran_gag_2"/>
    <property type="match status" value="1"/>
</dbReference>
<comment type="caution">
    <text evidence="1">The sequence shown here is derived from an EMBL/GenBank/DDBJ whole genome shotgun (WGS) entry which is preliminary data.</text>
</comment>
<evidence type="ECO:0000313" key="1">
    <source>
        <dbReference type="EMBL" id="KAK2983435.1"/>
    </source>
</evidence>
<evidence type="ECO:0000313" key="2">
    <source>
        <dbReference type="Proteomes" id="UP001187471"/>
    </source>
</evidence>
<dbReference type="PANTHER" id="PTHR34676:SF17">
    <property type="entry name" value="OS06G0684500 PROTEIN"/>
    <property type="match status" value="1"/>
</dbReference>
<dbReference type="PANTHER" id="PTHR34676">
    <property type="entry name" value="DUF4219 DOMAIN-CONTAINING PROTEIN-RELATED"/>
    <property type="match status" value="1"/>
</dbReference>
<evidence type="ECO:0008006" key="3">
    <source>
        <dbReference type="Google" id="ProtNLM"/>
    </source>
</evidence>
<accession>A0AA88RJ28</accession>
<protein>
    <recommendedName>
        <fullName evidence="3">UBN2 domain-containing protein</fullName>
    </recommendedName>
</protein>